<dbReference type="InterPro" id="IPR019127">
    <property type="entry name" value="Exosortase"/>
</dbReference>
<keyword evidence="2" id="KW-1003">Cell membrane</keyword>
<keyword evidence="6 8" id="KW-1133">Transmembrane helix</keyword>
<comment type="subcellular location">
    <subcellularLocation>
        <location evidence="1">Cell membrane</location>
        <topology evidence="1">Multi-pass membrane protein</topology>
    </subcellularLocation>
</comment>
<evidence type="ECO:0000256" key="5">
    <source>
        <dbReference type="ARBA" id="ARBA00022801"/>
    </source>
</evidence>
<proteinExistence type="predicted"/>
<dbReference type="GO" id="GO:0008233">
    <property type="term" value="F:peptidase activity"/>
    <property type="evidence" value="ECO:0007669"/>
    <property type="project" value="UniProtKB-KW"/>
</dbReference>
<dbReference type="EMBL" id="CP019352">
    <property type="protein sequence ID" value="APY01148.1"/>
    <property type="molecule type" value="Genomic_DNA"/>
</dbReference>
<evidence type="ECO:0000256" key="1">
    <source>
        <dbReference type="ARBA" id="ARBA00004651"/>
    </source>
</evidence>
<dbReference type="InterPro" id="IPR026392">
    <property type="entry name" value="Exo/Archaeosortase_dom"/>
</dbReference>
<organism evidence="9 10">
    <name type="scientific">Lacinutrix venerupis</name>
    <dbReference type="NCBI Taxonomy" id="1486034"/>
    <lineage>
        <taxon>Bacteria</taxon>
        <taxon>Pseudomonadati</taxon>
        <taxon>Bacteroidota</taxon>
        <taxon>Flavobacteriia</taxon>
        <taxon>Flavobacteriales</taxon>
        <taxon>Flavobacteriaceae</taxon>
        <taxon>Lacinutrix</taxon>
    </lineage>
</organism>
<name>A0AAC9PXS0_9FLAO</name>
<keyword evidence="7 8" id="KW-0472">Membrane</keyword>
<dbReference type="Proteomes" id="UP000187506">
    <property type="component" value="Chromosome"/>
</dbReference>
<gene>
    <name evidence="9" type="ORF">BWR22_12795</name>
</gene>
<keyword evidence="10" id="KW-1185">Reference proteome</keyword>
<protein>
    <submittedName>
        <fullName evidence="9">Exosortase family protein XrtF</fullName>
    </submittedName>
</protein>
<reference evidence="9 10" key="1">
    <citation type="submission" date="2017-01" db="EMBL/GenBank/DDBJ databases">
        <title>Complete genome of Lacinutrix venerupis DOK2-8 isolated from seawater in Dokdo.</title>
        <authorList>
            <person name="Chi W.-J."/>
            <person name="Kim J.H."/>
        </authorList>
    </citation>
    <scope>NUCLEOTIDE SEQUENCE [LARGE SCALE GENOMIC DNA]</scope>
    <source>
        <strain evidence="9 10">DOK2-8</strain>
    </source>
</reference>
<dbReference type="RefSeq" id="WP_076734052.1">
    <property type="nucleotide sequence ID" value="NZ_CP019352.1"/>
</dbReference>
<evidence type="ECO:0000256" key="4">
    <source>
        <dbReference type="ARBA" id="ARBA00022692"/>
    </source>
</evidence>
<sequence length="183" mass="20980">MKSLFIKYKSVIKFILTFLLVYIGMSLLYKLYLNASVGSQYFPDYITNLVAYQCQALLNFINYNTELVKHLTEPSIKLIIRGHYLARVVEGCNAVSVIILFMAFVIAFSGKLKTTIIFLLSGSVIIYVVNLIRIVLISVALYHFPKQSEVLHSVVFPGIIYGMVFLLWMFWVNRFSNIGKNNE</sequence>
<accession>A0AAC9PXS0</accession>
<evidence type="ECO:0000313" key="9">
    <source>
        <dbReference type="EMBL" id="APY01148.1"/>
    </source>
</evidence>
<feature type="transmembrane region" description="Helical" evidence="8">
    <location>
        <begin position="84"/>
        <end position="110"/>
    </location>
</feature>
<dbReference type="Pfam" id="PF09721">
    <property type="entry name" value="Exosortase_EpsH"/>
    <property type="match status" value="1"/>
</dbReference>
<evidence type="ECO:0000256" key="3">
    <source>
        <dbReference type="ARBA" id="ARBA00022670"/>
    </source>
</evidence>
<dbReference type="GO" id="GO:0005886">
    <property type="term" value="C:plasma membrane"/>
    <property type="evidence" value="ECO:0007669"/>
    <property type="project" value="UniProtKB-SubCell"/>
</dbReference>
<keyword evidence="4 8" id="KW-0812">Transmembrane</keyword>
<evidence type="ECO:0000313" key="10">
    <source>
        <dbReference type="Proteomes" id="UP000187506"/>
    </source>
</evidence>
<keyword evidence="3" id="KW-0645">Protease</keyword>
<evidence type="ECO:0000256" key="8">
    <source>
        <dbReference type="SAM" id="Phobius"/>
    </source>
</evidence>
<dbReference type="NCBIfam" id="TIGR04128">
    <property type="entry name" value="exoso_Fjoh_1448"/>
    <property type="match status" value="1"/>
</dbReference>
<feature type="transmembrane region" description="Helical" evidence="8">
    <location>
        <begin position="12"/>
        <end position="33"/>
    </location>
</feature>
<evidence type="ECO:0000256" key="7">
    <source>
        <dbReference type="ARBA" id="ARBA00023136"/>
    </source>
</evidence>
<feature type="transmembrane region" description="Helical" evidence="8">
    <location>
        <begin position="116"/>
        <end position="142"/>
    </location>
</feature>
<keyword evidence="5" id="KW-0378">Hydrolase</keyword>
<dbReference type="KEGG" id="lvn:BWR22_12795"/>
<dbReference type="NCBIfam" id="TIGR04178">
    <property type="entry name" value="exo_archaeo"/>
    <property type="match status" value="1"/>
</dbReference>
<dbReference type="InterPro" id="IPR026323">
    <property type="entry name" value="Exosortase-related_prot_XrtF"/>
</dbReference>
<evidence type="ECO:0000256" key="6">
    <source>
        <dbReference type="ARBA" id="ARBA00022989"/>
    </source>
</evidence>
<feature type="transmembrane region" description="Helical" evidence="8">
    <location>
        <begin position="154"/>
        <end position="171"/>
    </location>
</feature>
<dbReference type="GO" id="GO:0006508">
    <property type="term" value="P:proteolysis"/>
    <property type="evidence" value="ECO:0007669"/>
    <property type="project" value="UniProtKB-KW"/>
</dbReference>
<dbReference type="AlphaFoldDB" id="A0AAC9PXS0"/>
<evidence type="ECO:0000256" key="2">
    <source>
        <dbReference type="ARBA" id="ARBA00022475"/>
    </source>
</evidence>